<gene>
    <name evidence="3" type="ORF">PODLI_1B003075</name>
</gene>
<name>A0AA35JQS2_9SAUR</name>
<keyword evidence="4" id="KW-1185">Reference proteome</keyword>
<feature type="coiled-coil region" evidence="1">
    <location>
        <begin position="98"/>
        <end position="212"/>
    </location>
</feature>
<dbReference type="InterPro" id="IPR033373">
    <property type="entry name" value="SKAP"/>
</dbReference>
<dbReference type="GO" id="GO:0051988">
    <property type="term" value="P:regulation of attachment of spindle microtubules to kinetochore"/>
    <property type="evidence" value="ECO:0007669"/>
    <property type="project" value="InterPro"/>
</dbReference>
<dbReference type="GO" id="GO:0007051">
    <property type="term" value="P:spindle organization"/>
    <property type="evidence" value="ECO:0007669"/>
    <property type="project" value="InterPro"/>
</dbReference>
<keyword evidence="1" id="KW-0175">Coiled coil</keyword>
<feature type="region of interest" description="Disordered" evidence="2">
    <location>
        <begin position="64"/>
        <end position="87"/>
    </location>
</feature>
<dbReference type="GO" id="GO:0035371">
    <property type="term" value="C:microtubule plus-end"/>
    <property type="evidence" value="ECO:0007669"/>
    <property type="project" value="TreeGrafter"/>
</dbReference>
<dbReference type="GO" id="GO:0034451">
    <property type="term" value="C:centriolar satellite"/>
    <property type="evidence" value="ECO:0007669"/>
    <property type="project" value="TreeGrafter"/>
</dbReference>
<dbReference type="AlphaFoldDB" id="A0AA35JQS2"/>
<evidence type="ECO:0000256" key="1">
    <source>
        <dbReference type="SAM" id="Coils"/>
    </source>
</evidence>
<evidence type="ECO:0000313" key="3">
    <source>
        <dbReference type="EMBL" id="CAI5764011.1"/>
    </source>
</evidence>
<dbReference type="Proteomes" id="UP001178461">
    <property type="component" value="Chromosome 1"/>
</dbReference>
<feature type="region of interest" description="Disordered" evidence="2">
    <location>
        <begin position="1"/>
        <end position="27"/>
    </location>
</feature>
<dbReference type="GO" id="GO:0000070">
    <property type="term" value="P:mitotic sister chromatid segregation"/>
    <property type="evidence" value="ECO:0007669"/>
    <property type="project" value="TreeGrafter"/>
</dbReference>
<evidence type="ECO:0000313" key="4">
    <source>
        <dbReference type="Proteomes" id="UP001178461"/>
    </source>
</evidence>
<organism evidence="3 4">
    <name type="scientific">Podarcis lilfordi</name>
    <name type="common">Lilford's wall lizard</name>
    <dbReference type="NCBI Taxonomy" id="74358"/>
    <lineage>
        <taxon>Eukaryota</taxon>
        <taxon>Metazoa</taxon>
        <taxon>Chordata</taxon>
        <taxon>Craniata</taxon>
        <taxon>Vertebrata</taxon>
        <taxon>Euteleostomi</taxon>
        <taxon>Lepidosauria</taxon>
        <taxon>Squamata</taxon>
        <taxon>Bifurcata</taxon>
        <taxon>Unidentata</taxon>
        <taxon>Episquamata</taxon>
        <taxon>Laterata</taxon>
        <taxon>Lacertibaenia</taxon>
        <taxon>Lacertidae</taxon>
        <taxon>Podarcis</taxon>
    </lineage>
</organism>
<evidence type="ECO:0000256" key="2">
    <source>
        <dbReference type="SAM" id="MobiDB-lite"/>
    </source>
</evidence>
<dbReference type="GO" id="GO:0000776">
    <property type="term" value="C:kinetochore"/>
    <property type="evidence" value="ECO:0007669"/>
    <property type="project" value="InterPro"/>
</dbReference>
<sequence length="243" mass="28294">MENEKSRIPIYSVQQPKVISMPTDPHSKKQCFVKPDLGPLKAPDFTFGENVPVRTALKDTNQRFMKKATQPPPKKAATSNARTPMSRYRREAELRNKNKQLESAKWEVSSKLMEAEKDLKNTKEQCDSLEKENQKLKKFQESCMLILAARNCDPATGDKILEEDEENKKTQAEIMDLMEKLTTDLELFTKMAKEQKENLQKTHDKWKQVEEEQAHFLEQEQCFHREMEDLFAILDQAEELNSS</sequence>
<dbReference type="PANTHER" id="PTHR31940:SF2">
    <property type="entry name" value="SMALL KINETOCHORE-ASSOCIATED PROTEIN"/>
    <property type="match status" value="1"/>
</dbReference>
<dbReference type="GO" id="GO:0072686">
    <property type="term" value="C:mitotic spindle"/>
    <property type="evidence" value="ECO:0007669"/>
    <property type="project" value="TreeGrafter"/>
</dbReference>
<dbReference type="EMBL" id="OX395126">
    <property type="protein sequence ID" value="CAI5764011.1"/>
    <property type="molecule type" value="Genomic_DNA"/>
</dbReference>
<dbReference type="PANTHER" id="PTHR31940">
    <property type="entry name" value="SMALL KINETOCHORE-ASSOCIATED PROTEIN"/>
    <property type="match status" value="1"/>
</dbReference>
<accession>A0AA35JQS2</accession>
<reference evidence="3" key="1">
    <citation type="submission" date="2022-12" db="EMBL/GenBank/DDBJ databases">
        <authorList>
            <person name="Alioto T."/>
            <person name="Alioto T."/>
            <person name="Gomez Garrido J."/>
        </authorList>
    </citation>
    <scope>NUCLEOTIDE SEQUENCE</scope>
</reference>
<proteinExistence type="predicted"/>
<protein>
    <submittedName>
        <fullName evidence="3">Butyryl-CoA dehydrogenase</fullName>
    </submittedName>
</protein>